<organism evidence="3 4">
    <name type="scientific">Thalassotalea algicola</name>
    <dbReference type="NCBI Taxonomy" id="2716224"/>
    <lineage>
        <taxon>Bacteria</taxon>
        <taxon>Pseudomonadati</taxon>
        <taxon>Pseudomonadota</taxon>
        <taxon>Gammaproteobacteria</taxon>
        <taxon>Alteromonadales</taxon>
        <taxon>Colwelliaceae</taxon>
        <taxon>Thalassotalea</taxon>
    </lineage>
</organism>
<feature type="domain" description="Glycosyltransferase subfamily 4-like N-terminal" evidence="2">
    <location>
        <begin position="12"/>
        <end position="115"/>
    </location>
</feature>
<dbReference type="GO" id="GO:0016757">
    <property type="term" value="F:glycosyltransferase activity"/>
    <property type="evidence" value="ECO:0007669"/>
    <property type="project" value="InterPro"/>
</dbReference>
<accession>A0A7Y0Q654</accession>
<keyword evidence="4" id="KW-1185">Reference proteome</keyword>
<comment type="caution">
    <text evidence="3">The sequence shown here is derived from an EMBL/GenBank/DDBJ whole genome shotgun (WGS) entry which is preliminary data.</text>
</comment>
<evidence type="ECO:0000313" key="3">
    <source>
        <dbReference type="EMBL" id="NMP30452.1"/>
    </source>
</evidence>
<dbReference type="Proteomes" id="UP000568664">
    <property type="component" value="Unassembled WGS sequence"/>
</dbReference>
<dbReference type="InterPro" id="IPR050194">
    <property type="entry name" value="Glycosyltransferase_grp1"/>
</dbReference>
<evidence type="ECO:0000259" key="1">
    <source>
        <dbReference type="Pfam" id="PF00534"/>
    </source>
</evidence>
<dbReference type="CDD" id="cd03808">
    <property type="entry name" value="GT4_CapM-like"/>
    <property type="match status" value="1"/>
</dbReference>
<protein>
    <submittedName>
        <fullName evidence="3">Glycosyltransferase family 4 protein</fullName>
    </submittedName>
</protein>
<dbReference type="PANTHER" id="PTHR45947">
    <property type="entry name" value="SULFOQUINOVOSYL TRANSFERASE SQD2"/>
    <property type="match status" value="1"/>
</dbReference>
<evidence type="ECO:0000259" key="2">
    <source>
        <dbReference type="Pfam" id="PF13477"/>
    </source>
</evidence>
<dbReference type="SUPFAM" id="SSF53756">
    <property type="entry name" value="UDP-Glycosyltransferase/glycogen phosphorylase"/>
    <property type="match status" value="1"/>
</dbReference>
<gene>
    <name evidence="3" type="ORF">HII17_02655</name>
</gene>
<reference evidence="3 4" key="1">
    <citation type="submission" date="2020-04" db="EMBL/GenBank/DDBJ databases">
        <title>Thalassotalea sp. M1531, isolated from the surface of marine red alga.</title>
        <authorList>
            <person name="Pang L."/>
            <person name="Lu D.-C."/>
        </authorList>
    </citation>
    <scope>NUCLEOTIDE SEQUENCE [LARGE SCALE GENOMIC DNA]</scope>
    <source>
        <strain evidence="3 4">M1531</strain>
    </source>
</reference>
<dbReference type="EMBL" id="JABBXH010000001">
    <property type="protein sequence ID" value="NMP30452.1"/>
    <property type="molecule type" value="Genomic_DNA"/>
</dbReference>
<proteinExistence type="predicted"/>
<dbReference type="PANTHER" id="PTHR45947:SF3">
    <property type="entry name" value="SULFOQUINOVOSYL TRANSFERASE SQD2"/>
    <property type="match status" value="1"/>
</dbReference>
<dbReference type="RefSeq" id="WP_169073757.1">
    <property type="nucleotide sequence ID" value="NZ_JABBXH010000001.1"/>
</dbReference>
<keyword evidence="3" id="KW-0808">Transferase</keyword>
<dbReference type="AlphaFoldDB" id="A0A7Y0Q654"/>
<dbReference type="InterPro" id="IPR001296">
    <property type="entry name" value="Glyco_trans_1"/>
</dbReference>
<feature type="domain" description="Glycosyl transferase family 1" evidence="1">
    <location>
        <begin position="187"/>
        <end position="348"/>
    </location>
</feature>
<sequence length="376" mass="41988">MKKVLIVTAVPETVNAFLTAYISELSKHYEVHVACTLNDQHALKSLSGNVVTHNINIARQPSIFEDLKSLFQLYRFFKHQNFDSIHSFTPKAGLLSQAAAWLARCPNRLHTFTGQVWATKKGIARLGLKWLDKLTATLTTICLADSHSQKDFIVAEKVVNPTKCHVLASGSISGVNIDKFKYSANAREQLRTEYGISEDNFIFLFVGRLKYDKGIPELIAAFEKLNFSQPAKLFIIGKDEDNLLPLVSNKSDVIFAGFKTNVPDFYSFADVLVLPSHREGFGNVIIEAAACNLPAIASNIYGLSDAVSHEYSGLLHQVKNENALASCMQRLLDSPELLATYKKQARQRVEEVFAEPILVNAFLTFYKAHLKEHSPK</sequence>
<dbReference type="Pfam" id="PF00534">
    <property type="entry name" value="Glycos_transf_1"/>
    <property type="match status" value="1"/>
</dbReference>
<dbReference type="Gene3D" id="3.40.50.2000">
    <property type="entry name" value="Glycogen Phosphorylase B"/>
    <property type="match status" value="2"/>
</dbReference>
<name>A0A7Y0Q654_9GAMM</name>
<evidence type="ECO:0000313" key="4">
    <source>
        <dbReference type="Proteomes" id="UP000568664"/>
    </source>
</evidence>
<dbReference type="InterPro" id="IPR028098">
    <property type="entry name" value="Glyco_trans_4-like_N"/>
</dbReference>
<dbReference type="Pfam" id="PF13477">
    <property type="entry name" value="Glyco_trans_4_2"/>
    <property type="match status" value="1"/>
</dbReference>